<evidence type="ECO:0000256" key="1">
    <source>
        <dbReference type="ARBA" id="ARBA00022553"/>
    </source>
</evidence>
<dbReference type="EMBL" id="CBTJ020000027">
    <property type="protein sequence ID" value="CDI01919.1"/>
    <property type="molecule type" value="Genomic_DNA"/>
</dbReference>
<sequence length="371" mass="40241">MPVRHVLVVDDSKSARLMLRKMLQGFGLTVDTVDSAEEALVYLRTQRPDAIFMDHTMPGVDGLVAARQIKREPATALIPITMYTSKDEPAYQDEAREAGAVGVLVKPATPEALGSALEEMSALFDAAATQAISPPPAPVPTVASHAPSLEQMEKIAEKIALEKAEQVIYDAIESQVLPLVNDVIAKLRRDFESNQEEICSRIATGVCEASFAQREPPPPDSRDVRAALEAVTQSQWLPLLEERLEAFQHAERAENDKRVKEAALQVFQEQAAPLAGRVLEQSRAMLTEATQKADLAAREVALETSQQTVLQALAEVSSAGSGASDQRAAAEEAFRRLWGSAKHDIEKQIYRAASWAAAVGIGAALLAYLVR</sequence>
<dbReference type="RefSeq" id="WP_082161108.1">
    <property type="nucleotide sequence ID" value="NZ_CBTJ020000027.1"/>
</dbReference>
<reference evidence="6" key="2">
    <citation type="submission" date="2014-03" db="EMBL/GenBank/DDBJ databases">
        <title>Candidatus Competibacter-lineage genomes retrieved from metagenomes reveal functional metabolic diversity.</title>
        <authorList>
            <person name="McIlroy S.J."/>
            <person name="Albertsen M."/>
            <person name="Andresen E.K."/>
            <person name="Saunders A.M."/>
            <person name="Kristiansen R."/>
            <person name="Stokholm-Bjerregaard M."/>
            <person name="Nielsen K.L."/>
            <person name="Nielsen P.H."/>
        </authorList>
    </citation>
    <scope>NUCLEOTIDE SEQUENCE</scope>
    <source>
        <strain evidence="6">Run_A_D11</strain>
    </source>
</reference>
<gene>
    <name evidence="6" type="ORF">BN873_210140</name>
</gene>
<dbReference type="SMART" id="SM00448">
    <property type="entry name" value="REC"/>
    <property type="match status" value="1"/>
</dbReference>
<evidence type="ECO:0000259" key="5">
    <source>
        <dbReference type="PROSITE" id="PS50110"/>
    </source>
</evidence>
<feature type="domain" description="Response regulatory" evidence="5">
    <location>
        <begin position="5"/>
        <end position="121"/>
    </location>
</feature>
<dbReference type="GO" id="GO:0000160">
    <property type="term" value="P:phosphorelay signal transduction system"/>
    <property type="evidence" value="ECO:0007669"/>
    <property type="project" value="InterPro"/>
</dbReference>
<evidence type="ECO:0000313" key="7">
    <source>
        <dbReference type="Proteomes" id="UP000035760"/>
    </source>
</evidence>
<evidence type="ECO:0000256" key="4">
    <source>
        <dbReference type="SAM" id="Phobius"/>
    </source>
</evidence>
<keyword evidence="4" id="KW-0812">Transmembrane</keyword>
<dbReference type="SUPFAM" id="SSF52172">
    <property type="entry name" value="CheY-like"/>
    <property type="match status" value="1"/>
</dbReference>
<proteinExistence type="predicted"/>
<evidence type="ECO:0000256" key="3">
    <source>
        <dbReference type="SAM" id="Coils"/>
    </source>
</evidence>
<protein>
    <recommendedName>
        <fullName evidence="5">Response regulatory domain-containing protein</fullName>
    </recommendedName>
</protein>
<reference evidence="6" key="1">
    <citation type="submission" date="2013-07" db="EMBL/GenBank/DDBJ databases">
        <authorList>
            <person name="McIlroy S."/>
        </authorList>
    </citation>
    <scope>NUCLEOTIDE SEQUENCE [LARGE SCALE GENOMIC DNA]</scope>
    <source>
        <strain evidence="6">Run_A_D11</strain>
    </source>
</reference>
<keyword evidence="1 2" id="KW-0597">Phosphoprotein</keyword>
<dbReference type="PANTHER" id="PTHR44591">
    <property type="entry name" value="STRESS RESPONSE REGULATOR PROTEIN 1"/>
    <property type="match status" value="1"/>
</dbReference>
<keyword evidence="4" id="KW-1133">Transmembrane helix</keyword>
<dbReference type="InterPro" id="IPR011006">
    <property type="entry name" value="CheY-like_superfamily"/>
</dbReference>
<evidence type="ECO:0000313" key="6">
    <source>
        <dbReference type="EMBL" id="CDI01919.1"/>
    </source>
</evidence>
<dbReference type="OrthoDB" id="236568at2"/>
<dbReference type="CDD" id="cd17546">
    <property type="entry name" value="REC_hyHK_CKI1_RcsC-like"/>
    <property type="match status" value="1"/>
</dbReference>
<dbReference type="Proteomes" id="UP000035760">
    <property type="component" value="Unassembled WGS sequence"/>
</dbReference>
<dbReference type="Gene3D" id="3.40.50.2300">
    <property type="match status" value="1"/>
</dbReference>
<dbReference type="InterPro" id="IPR050595">
    <property type="entry name" value="Bact_response_regulator"/>
</dbReference>
<comment type="caution">
    <text evidence="6">The sequence shown here is derived from an EMBL/GenBank/DDBJ whole genome shotgun (WGS) entry which is preliminary data.</text>
</comment>
<feature type="transmembrane region" description="Helical" evidence="4">
    <location>
        <begin position="352"/>
        <end position="370"/>
    </location>
</feature>
<dbReference type="InterPro" id="IPR001789">
    <property type="entry name" value="Sig_transdc_resp-reg_receiver"/>
</dbReference>
<evidence type="ECO:0000256" key="2">
    <source>
        <dbReference type="PROSITE-ProRule" id="PRU00169"/>
    </source>
</evidence>
<dbReference type="PANTHER" id="PTHR44591:SF3">
    <property type="entry name" value="RESPONSE REGULATORY DOMAIN-CONTAINING PROTEIN"/>
    <property type="match status" value="1"/>
</dbReference>
<keyword evidence="7" id="KW-1185">Reference proteome</keyword>
<dbReference type="Pfam" id="PF00072">
    <property type="entry name" value="Response_reg"/>
    <property type="match status" value="1"/>
</dbReference>
<feature type="coiled-coil region" evidence="3">
    <location>
        <begin position="250"/>
        <end position="299"/>
    </location>
</feature>
<dbReference type="STRING" id="1400863.BN873_210140"/>
<keyword evidence="4" id="KW-0472">Membrane</keyword>
<feature type="modified residue" description="4-aspartylphosphate" evidence="2">
    <location>
        <position position="54"/>
    </location>
</feature>
<organism evidence="6 7">
    <name type="scientific">Candidatus Competibacter denitrificans Run_A_D11</name>
    <dbReference type="NCBI Taxonomy" id="1400863"/>
    <lineage>
        <taxon>Bacteria</taxon>
        <taxon>Pseudomonadati</taxon>
        <taxon>Pseudomonadota</taxon>
        <taxon>Gammaproteobacteria</taxon>
        <taxon>Candidatus Competibacteraceae</taxon>
        <taxon>Candidatus Competibacter</taxon>
    </lineage>
</organism>
<dbReference type="PROSITE" id="PS50110">
    <property type="entry name" value="RESPONSE_REGULATORY"/>
    <property type="match status" value="1"/>
</dbReference>
<keyword evidence="3" id="KW-0175">Coiled coil</keyword>
<dbReference type="AlphaFoldDB" id="W6M5M4"/>
<name>W6M5M4_9GAMM</name>
<accession>W6M5M4</accession>